<evidence type="ECO:0000256" key="4">
    <source>
        <dbReference type="ARBA" id="ARBA00023136"/>
    </source>
</evidence>
<proteinExistence type="inferred from homology"/>
<dbReference type="EC" id="7.1.1.-" evidence="5"/>
<dbReference type="GO" id="GO:0008137">
    <property type="term" value="F:NADH dehydrogenase (ubiquinone) activity"/>
    <property type="evidence" value="ECO:0007669"/>
    <property type="project" value="InterPro"/>
</dbReference>
<protein>
    <recommendedName>
        <fullName evidence="5">NADH-quinone oxidoreductase subunit N</fullName>
        <ecNumber evidence="5">7.1.1.-</ecNumber>
    </recommendedName>
    <alternativeName>
        <fullName evidence="5">NADH dehydrogenase I subunit N</fullName>
    </alternativeName>
    <alternativeName>
        <fullName evidence="5">NDH-1 subunit N</fullName>
    </alternativeName>
</protein>
<dbReference type="GO" id="GO:0042773">
    <property type="term" value="P:ATP synthesis coupled electron transport"/>
    <property type="evidence" value="ECO:0007669"/>
    <property type="project" value="InterPro"/>
</dbReference>
<evidence type="ECO:0000313" key="9">
    <source>
        <dbReference type="Proteomes" id="UP000192634"/>
    </source>
</evidence>
<keyword evidence="5" id="KW-1003">Cell membrane</keyword>
<evidence type="ECO:0000256" key="3">
    <source>
        <dbReference type="ARBA" id="ARBA00022989"/>
    </source>
</evidence>
<dbReference type="InterPro" id="IPR010096">
    <property type="entry name" value="NADH-Q_OxRdtase_suN/2"/>
</dbReference>
<feature type="transmembrane region" description="Helical" evidence="5">
    <location>
        <begin position="162"/>
        <end position="183"/>
    </location>
</feature>
<feature type="transmembrane region" description="Helical" evidence="5">
    <location>
        <begin position="79"/>
        <end position="97"/>
    </location>
</feature>
<dbReference type="AlphaFoldDB" id="A0A1W2DDS4"/>
<keyword evidence="5" id="KW-0813">Transport</keyword>
<keyword evidence="3 5" id="KW-1133">Transmembrane helix</keyword>
<dbReference type="Pfam" id="PF00361">
    <property type="entry name" value="Proton_antipo_M"/>
    <property type="match status" value="1"/>
</dbReference>
<dbReference type="InterPro" id="IPR001750">
    <property type="entry name" value="ND/Mrp_TM"/>
</dbReference>
<comment type="similarity">
    <text evidence="5">Belongs to the complex I subunit 2 family.</text>
</comment>
<evidence type="ECO:0000256" key="2">
    <source>
        <dbReference type="ARBA" id="ARBA00022692"/>
    </source>
</evidence>
<gene>
    <name evidence="5" type="primary">nuoN</name>
    <name evidence="8" type="ORF">SAMN06296429_1175</name>
</gene>
<comment type="catalytic activity">
    <reaction evidence="5">
        <text>a quinone + NADH + 5 H(+)(in) = a quinol + NAD(+) + 4 H(+)(out)</text>
        <dbReference type="Rhea" id="RHEA:57888"/>
        <dbReference type="ChEBI" id="CHEBI:15378"/>
        <dbReference type="ChEBI" id="CHEBI:24646"/>
        <dbReference type="ChEBI" id="CHEBI:57540"/>
        <dbReference type="ChEBI" id="CHEBI:57945"/>
        <dbReference type="ChEBI" id="CHEBI:132124"/>
    </reaction>
</comment>
<evidence type="ECO:0000256" key="6">
    <source>
        <dbReference type="RuleBase" id="RU000320"/>
    </source>
</evidence>
<organism evidence="8 9">
    <name type="scientific">Janibacter indicus</name>
    <dbReference type="NCBI Taxonomy" id="857417"/>
    <lineage>
        <taxon>Bacteria</taxon>
        <taxon>Bacillati</taxon>
        <taxon>Actinomycetota</taxon>
        <taxon>Actinomycetes</taxon>
        <taxon>Micrococcales</taxon>
        <taxon>Intrasporangiaceae</taxon>
        <taxon>Janibacter</taxon>
    </lineage>
</organism>
<dbReference type="GO" id="GO:0050136">
    <property type="term" value="F:NADH dehydrogenase (quinone) (non-electrogenic) activity"/>
    <property type="evidence" value="ECO:0007669"/>
    <property type="project" value="UniProtKB-UniRule"/>
</dbReference>
<evidence type="ECO:0000259" key="7">
    <source>
        <dbReference type="Pfam" id="PF00361"/>
    </source>
</evidence>
<dbReference type="GO" id="GO:0048038">
    <property type="term" value="F:quinone binding"/>
    <property type="evidence" value="ECO:0007669"/>
    <property type="project" value="UniProtKB-KW"/>
</dbReference>
<sequence length="477" mass="48741">MDGSMQMQPALLLPEITTFIGGLIVLLGGSFLPRDRQWIARAVAALALLGAATAAVLAMAGPAQTAFSGTFAVDTATGAARVIAALTTLLILGVASGEIAGSARESDTYALLLFATTGVMVLAGTTDLLVLIVGFLLASIPLYGVVGLTGGRTGAEAALKTYLMGALSGILLMLGVTVLYALTGATDYARLKEELPGAPGAAVGAGVLCVLVGLLFKAGGVPVHFWVPDAAQGAGVTAATFLTTVPKIGALVAVYRLMAMVSAGNESWLVVVAVLATASMFLGNLAAYWQRDPRRLLGWSTVSQVGFLLVPVAAAGRSDLALPSLLFYLAAYALTNVAAFAVTAALPEYRDLTAYRGLARARPGLALALLVALLGLVGTPPTAVFVGKLTTATAAWDGGHGWLALVVMLNSLLSLFYYLRWFGPVFARPVPDSPQAPRLVGEAIWPAATAAAAASASLALGILAGPLWTALETPLLL</sequence>
<evidence type="ECO:0000256" key="5">
    <source>
        <dbReference type="HAMAP-Rule" id="MF_00445"/>
    </source>
</evidence>
<dbReference type="GO" id="GO:0012505">
    <property type="term" value="C:endomembrane system"/>
    <property type="evidence" value="ECO:0007669"/>
    <property type="project" value="UniProtKB-SubCell"/>
</dbReference>
<feature type="transmembrane region" description="Helical" evidence="5">
    <location>
        <begin position="12"/>
        <end position="32"/>
    </location>
</feature>
<feature type="transmembrane region" description="Helical" evidence="5">
    <location>
        <begin position="195"/>
        <end position="216"/>
    </location>
</feature>
<keyword evidence="5" id="KW-0520">NAD</keyword>
<comment type="subcellular location">
    <subcellularLocation>
        <location evidence="5">Cell membrane</location>
        <topology evidence="5">Multi-pass membrane protein</topology>
    </subcellularLocation>
    <subcellularLocation>
        <location evidence="1">Endomembrane system</location>
        <topology evidence="1">Multi-pass membrane protein</topology>
    </subcellularLocation>
    <subcellularLocation>
        <location evidence="6">Membrane</location>
        <topology evidence="6">Multi-pass membrane protein</topology>
    </subcellularLocation>
</comment>
<name>A0A1W2DDS4_9MICO</name>
<dbReference type="HAMAP" id="MF_00445">
    <property type="entry name" value="NDH1_NuoN_1"/>
    <property type="match status" value="1"/>
</dbReference>
<feature type="transmembrane region" description="Helical" evidence="5">
    <location>
        <begin position="326"/>
        <end position="346"/>
    </location>
</feature>
<keyword evidence="2 5" id="KW-0812">Transmembrane</keyword>
<dbReference type="GO" id="GO:0005886">
    <property type="term" value="C:plasma membrane"/>
    <property type="evidence" value="ECO:0007669"/>
    <property type="project" value="UniProtKB-SubCell"/>
</dbReference>
<feature type="transmembrane region" description="Helical" evidence="5">
    <location>
        <begin position="296"/>
        <end position="314"/>
    </location>
</feature>
<comment type="function">
    <text evidence="5">NDH-1 shuttles electrons from NADH, via FMN and iron-sulfur (Fe-S) centers, to quinones in the respiratory chain. The immediate electron acceptor for the enzyme in this species is believed to be a menaquinone. Couples the redox reaction to proton translocation (for every two electrons transferred, four hydrogen ions are translocated across the cytoplasmic membrane), and thus conserves the redox energy in a proton gradient.</text>
</comment>
<feature type="transmembrane region" description="Helical" evidence="5">
    <location>
        <begin position="399"/>
        <end position="422"/>
    </location>
</feature>
<feature type="transmembrane region" description="Helical" evidence="5">
    <location>
        <begin position="109"/>
        <end position="142"/>
    </location>
</feature>
<keyword evidence="5" id="KW-1278">Translocase</keyword>
<accession>A0A1W2DDS4</accession>
<dbReference type="Proteomes" id="UP000192634">
    <property type="component" value="Unassembled WGS sequence"/>
</dbReference>
<keyword evidence="4 5" id="KW-0472">Membrane</keyword>
<evidence type="ECO:0000313" key="8">
    <source>
        <dbReference type="EMBL" id="SMC95302.1"/>
    </source>
</evidence>
<dbReference type="EMBL" id="FWXN01000017">
    <property type="protein sequence ID" value="SMC95302.1"/>
    <property type="molecule type" value="Genomic_DNA"/>
</dbReference>
<feature type="transmembrane region" description="Helical" evidence="5">
    <location>
        <begin position="443"/>
        <end position="468"/>
    </location>
</feature>
<feature type="domain" description="NADH:quinone oxidoreductase/Mrp antiporter transmembrane" evidence="7">
    <location>
        <begin position="126"/>
        <end position="413"/>
    </location>
</feature>
<keyword evidence="5" id="KW-0874">Quinone</keyword>
<reference evidence="8 9" key="1">
    <citation type="submission" date="2017-04" db="EMBL/GenBank/DDBJ databases">
        <authorList>
            <person name="Afonso C.L."/>
            <person name="Miller P.J."/>
            <person name="Scott M.A."/>
            <person name="Spackman E."/>
            <person name="Goraichik I."/>
            <person name="Dimitrov K.M."/>
            <person name="Suarez D.L."/>
            <person name="Swayne D.E."/>
        </authorList>
    </citation>
    <scope>NUCLEOTIDE SEQUENCE [LARGE SCALE GENOMIC DNA]</scope>
    <source>
        <strain evidence="8 9">CGMCC 1.12511</strain>
    </source>
</reference>
<feature type="transmembrane region" description="Helical" evidence="5">
    <location>
        <begin position="268"/>
        <end position="289"/>
    </location>
</feature>
<feature type="transmembrane region" description="Helical" evidence="5">
    <location>
        <begin position="367"/>
        <end position="387"/>
    </location>
</feature>
<feature type="transmembrane region" description="Helical" evidence="5">
    <location>
        <begin position="39"/>
        <end position="59"/>
    </location>
</feature>
<evidence type="ECO:0000256" key="1">
    <source>
        <dbReference type="ARBA" id="ARBA00004127"/>
    </source>
</evidence>
<dbReference type="RefSeq" id="WP_185221139.1">
    <property type="nucleotide sequence ID" value="NZ_FWXN01000017.1"/>
</dbReference>
<comment type="subunit">
    <text evidence="5">NDH-1 is composed of 14 different subunits. Subunits NuoA, H, J, K, L, M, N constitute the membrane sector of the complex.</text>
</comment>
<dbReference type="PANTHER" id="PTHR22773">
    <property type="entry name" value="NADH DEHYDROGENASE"/>
    <property type="match status" value="1"/>
</dbReference>